<organism evidence="2 3">
    <name type="scientific">Parasitella parasitica</name>
    <dbReference type="NCBI Taxonomy" id="35722"/>
    <lineage>
        <taxon>Eukaryota</taxon>
        <taxon>Fungi</taxon>
        <taxon>Fungi incertae sedis</taxon>
        <taxon>Mucoromycota</taxon>
        <taxon>Mucoromycotina</taxon>
        <taxon>Mucoromycetes</taxon>
        <taxon>Mucorales</taxon>
        <taxon>Mucorineae</taxon>
        <taxon>Mucoraceae</taxon>
        <taxon>Parasitella</taxon>
    </lineage>
</organism>
<sequence>MKQHEQSSCATAPINIMPNAITAARSPPLSRSSSISELSIETTSGDSIPSTSPPFSASEMESIQHLQSNIVRVSSRKLEQSEPADSNVYTTGNEAENEDREGLSHDNISSSSSRHHLGHLLAIHHHFNPFQFHKDGLEEGSYECNLNIPIIVTSREEYRERGVPALPDYDTAADEPPSYRTALQNLPPVHIYPPNDELQNENSSL</sequence>
<evidence type="ECO:0000313" key="3">
    <source>
        <dbReference type="Proteomes" id="UP000054107"/>
    </source>
</evidence>
<gene>
    <name evidence="2" type="primary">PARPA_13451.1 scaffold 46870</name>
</gene>
<feature type="compositionally biased region" description="Polar residues" evidence="1">
    <location>
        <begin position="83"/>
        <end position="94"/>
    </location>
</feature>
<dbReference type="EMBL" id="LN734014">
    <property type="protein sequence ID" value="CEP19139.1"/>
    <property type="molecule type" value="Genomic_DNA"/>
</dbReference>
<dbReference type="AlphaFoldDB" id="A0A0B7NVT7"/>
<dbReference type="Proteomes" id="UP000054107">
    <property type="component" value="Unassembled WGS sequence"/>
</dbReference>
<feature type="region of interest" description="Disordered" evidence="1">
    <location>
        <begin position="166"/>
        <end position="205"/>
    </location>
</feature>
<reference evidence="2 3" key="1">
    <citation type="submission" date="2014-09" db="EMBL/GenBank/DDBJ databases">
        <authorList>
            <person name="Ellenberger Sabrina"/>
        </authorList>
    </citation>
    <scope>NUCLEOTIDE SEQUENCE [LARGE SCALE GENOMIC DNA]</scope>
    <source>
        <strain evidence="2 3">CBS 412.66</strain>
    </source>
</reference>
<evidence type="ECO:0000256" key="1">
    <source>
        <dbReference type="SAM" id="MobiDB-lite"/>
    </source>
</evidence>
<feature type="region of interest" description="Disordered" evidence="1">
    <location>
        <begin position="22"/>
        <end position="111"/>
    </location>
</feature>
<proteinExistence type="predicted"/>
<dbReference type="STRING" id="35722.A0A0B7NVT7"/>
<name>A0A0B7NVT7_9FUNG</name>
<keyword evidence="3" id="KW-1185">Reference proteome</keyword>
<accession>A0A0B7NVT7</accession>
<evidence type="ECO:0000313" key="2">
    <source>
        <dbReference type="EMBL" id="CEP19139.1"/>
    </source>
</evidence>
<feature type="compositionally biased region" description="Low complexity" evidence="1">
    <location>
        <begin position="25"/>
        <end position="44"/>
    </location>
</feature>
<feature type="compositionally biased region" description="Polar residues" evidence="1">
    <location>
        <begin position="45"/>
        <end position="72"/>
    </location>
</feature>
<dbReference type="OrthoDB" id="2333384at2759"/>
<protein>
    <submittedName>
        <fullName evidence="2">Uncharacterized protein</fullName>
    </submittedName>
</protein>